<dbReference type="Proteomes" id="UP001165368">
    <property type="component" value="Unassembled WGS sequence"/>
</dbReference>
<organism evidence="3 4">
    <name type="scientific">Arthrobacter hankyongi</name>
    <dbReference type="NCBI Taxonomy" id="2904801"/>
    <lineage>
        <taxon>Bacteria</taxon>
        <taxon>Bacillati</taxon>
        <taxon>Actinomycetota</taxon>
        <taxon>Actinomycetes</taxon>
        <taxon>Micrococcales</taxon>
        <taxon>Micrococcaceae</taxon>
        <taxon>Arthrobacter</taxon>
    </lineage>
</organism>
<sequence length="186" mass="20094">MNSRVHSTPQRFASLDRAARRRTIRRSAVHIITVLIGLVIVYLLVPAEGRDWGIAQGVWLRLLGGLVVFILVLLLQVHRILRSAVPEATAAEAVTVGVCVFLVLFSIAYLTLSNTDPGAFNEPLNRLDALYFTTATFATVGFGDIAAVSQLARAIVTMQMLLDLVVIVVVAKAAFSVARRDLSGGP</sequence>
<keyword evidence="1" id="KW-0472">Membrane</keyword>
<evidence type="ECO:0000256" key="1">
    <source>
        <dbReference type="SAM" id="Phobius"/>
    </source>
</evidence>
<keyword evidence="1" id="KW-1133">Transmembrane helix</keyword>
<keyword evidence="3" id="KW-0407">Ion channel</keyword>
<evidence type="ECO:0000313" key="3">
    <source>
        <dbReference type="EMBL" id="MCG2624788.1"/>
    </source>
</evidence>
<feature type="transmembrane region" description="Helical" evidence="1">
    <location>
        <begin position="160"/>
        <end position="178"/>
    </location>
</feature>
<feature type="transmembrane region" description="Helical" evidence="1">
    <location>
        <begin position="89"/>
        <end position="109"/>
    </location>
</feature>
<dbReference type="Gene3D" id="1.10.287.70">
    <property type="match status" value="1"/>
</dbReference>
<evidence type="ECO:0000259" key="2">
    <source>
        <dbReference type="Pfam" id="PF07885"/>
    </source>
</evidence>
<dbReference type="Pfam" id="PF07885">
    <property type="entry name" value="Ion_trans_2"/>
    <property type="match status" value="1"/>
</dbReference>
<keyword evidence="3" id="KW-0406">Ion transport</keyword>
<protein>
    <submittedName>
        <fullName evidence="3">Potassium channel family protein</fullName>
    </submittedName>
</protein>
<feature type="domain" description="Potassium channel" evidence="2">
    <location>
        <begin position="98"/>
        <end position="177"/>
    </location>
</feature>
<name>A0ABS9LDM5_9MICC</name>
<dbReference type="EMBL" id="JAKLTQ010000031">
    <property type="protein sequence ID" value="MCG2624788.1"/>
    <property type="molecule type" value="Genomic_DNA"/>
</dbReference>
<keyword evidence="3" id="KW-0813">Transport</keyword>
<feature type="transmembrane region" description="Helical" evidence="1">
    <location>
        <begin position="27"/>
        <end position="45"/>
    </location>
</feature>
<dbReference type="InterPro" id="IPR013099">
    <property type="entry name" value="K_chnl_dom"/>
</dbReference>
<keyword evidence="4" id="KW-1185">Reference proteome</keyword>
<feature type="transmembrane region" description="Helical" evidence="1">
    <location>
        <begin position="129"/>
        <end position="148"/>
    </location>
</feature>
<reference evidence="3" key="1">
    <citation type="submission" date="2022-01" db="EMBL/GenBank/DDBJ databases">
        <authorList>
            <person name="Jo J.-H."/>
            <person name="Im W.-T."/>
        </authorList>
    </citation>
    <scope>NUCLEOTIDE SEQUENCE</scope>
    <source>
        <strain evidence="3">I2-34</strain>
    </source>
</reference>
<dbReference type="GO" id="GO:0034220">
    <property type="term" value="P:monoatomic ion transmembrane transport"/>
    <property type="evidence" value="ECO:0007669"/>
    <property type="project" value="UniProtKB-KW"/>
</dbReference>
<keyword evidence="1" id="KW-0812">Transmembrane</keyword>
<feature type="transmembrane region" description="Helical" evidence="1">
    <location>
        <begin position="57"/>
        <end position="77"/>
    </location>
</feature>
<dbReference type="RefSeq" id="WP_237827165.1">
    <property type="nucleotide sequence ID" value="NZ_JAKLTQ010000031.1"/>
</dbReference>
<evidence type="ECO:0000313" key="4">
    <source>
        <dbReference type="Proteomes" id="UP001165368"/>
    </source>
</evidence>
<proteinExistence type="predicted"/>
<gene>
    <name evidence="3" type="ORF">LVY72_23140</name>
</gene>
<comment type="caution">
    <text evidence="3">The sequence shown here is derived from an EMBL/GenBank/DDBJ whole genome shotgun (WGS) entry which is preliminary data.</text>
</comment>
<dbReference type="SUPFAM" id="SSF81324">
    <property type="entry name" value="Voltage-gated potassium channels"/>
    <property type="match status" value="1"/>
</dbReference>
<accession>A0ABS9LDM5</accession>